<protein>
    <submittedName>
        <fullName evidence="2">Insulin-degrading enzyme</fullName>
    </submittedName>
</protein>
<keyword evidence="3" id="KW-1185">Reference proteome</keyword>
<proteinExistence type="predicted"/>
<dbReference type="OrthoDB" id="952271at2759"/>
<dbReference type="Gene3D" id="3.30.830.10">
    <property type="entry name" value="Metalloenzyme, LuxS/M16 peptidase-like"/>
    <property type="match status" value="1"/>
</dbReference>
<organism evidence="2 3">
    <name type="scientific">Eumeta variegata</name>
    <name type="common">Bagworm moth</name>
    <name type="synonym">Eumeta japonica</name>
    <dbReference type="NCBI Taxonomy" id="151549"/>
    <lineage>
        <taxon>Eukaryota</taxon>
        <taxon>Metazoa</taxon>
        <taxon>Ecdysozoa</taxon>
        <taxon>Arthropoda</taxon>
        <taxon>Hexapoda</taxon>
        <taxon>Insecta</taxon>
        <taxon>Pterygota</taxon>
        <taxon>Neoptera</taxon>
        <taxon>Endopterygota</taxon>
        <taxon>Lepidoptera</taxon>
        <taxon>Glossata</taxon>
        <taxon>Ditrysia</taxon>
        <taxon>Tineoidea</taxon>
        <taxon>Psychidae</taxon>
        <taxon>Oiketicinae</taxon>
        <taxon>Eumeta</taxon>
    </lineage>
</organism>
<dbReference type="EMBL" id="BGZK01000039">
    <property type="protein sequence ID" value="GBP10030.1"/>
    <property type="molecule type" value="Genomic_DNA"/>
</dbReference>
<dbReference type="STRING" id="151549.A0A4C1T8Z6"/>
<feature type="region of interest" description="Disordered" evidence="1">
    <location>
        <begin position="137"/>
        <end position="201"/>
    </location>
</feature>
<evidence type="ECO:0000256" key="1">
    <source>
        <dbReference type="SAM" id="MobiDB-lite"/>
    </source>
</evidence>
<accession>A0A4C1T8Z6</accession>
<feature type="compositionally biased region" description="Polar residues" evidence="1">
    <location>
        <begin position="188"/>
        <end position="201"/>
    </location>
</feature>
<gene>
    <name evidence="2" type="primary">IDE</name>
    <name evidence="2" type="ORF">EVAR_77477_1</name>
</gene>
<comment type="caution">
    <text evidence="2">The sequence shown here is derived from an EMBL/GenBank/DDBJ whole genome shotgun (WGS) entry which is preliminary data.</text>
</comment>
<sequence length="201" mass="22357">MQDIVQFDQMRMPMNSGRYRYCESWHYYYLMSTSRLTVEQLEEFARALVRRVHVEGLLYGNFTKERALNIADMIENKLPKDAVPLLPQQLMLHREVELNEGVTANSLFQPSFIGDGWGATVSDAPLPLHFIGGASVAHGPSTSQVSKETFSDETSRQLDETFGDETIENIGMETSSPSPSPAIPIAKSRSTSAKAPSLPCT</sequence>
<reference evidence="2 3" key="1">
    <citation type="journal article" date="2019" name="Commun. Biol.">
        <title>The bagworm genome reveals a unique fibroin gene that provides high tensile strength.</title>
        <authorList>
            <person name="Kono N."/>
            <person name="Nakamura H."/>
            <person name="Ohtoshi R."/>
            <person name="Tomita M."/>
            <person name="Numata K."/>
            <person name="Arakawa K."/>
        </authorList>
    </citation>
    <scope>NUCLEOTIDE SEQUENCE [LARGE SCALE GENOMIC DNA]</scope>
</reference>
<dbReference type="Proteomes" id="UP000299102">
    <property type="component" value="Unassembled WGS sequence"/>
</dbReference>
<evidence type="ECO:0000313" key="2">
    <source>
        <dbReference type="EMBL" id="GBP10030.1"/>
    </source>
</evidence>
<dbReference type="GO" id="GO:0046872">
    <property type="term" value="F:metal ion binding"/>
    <property type="evidence" value="ECO:0007669"/>
    <property type="project" value="InterPro"/>
</dbReference>
<name>A0A4C1T8Z6_EUMVA</name>
<dbReference type="InterPro" id="IPR011249">
    <property type="entry name" value="Metalloenz_LuxS/M16"/>
</dbReference>
<dbReference type="SUPFAM" id="SSF63411">
    <property type="entry name" value="LuxS/MPP-like metallohydrolase"/>
    <property type="match status" value="1"/>
</dbReference>
<evidence type="ECO:0000313" key="3">
    <source>
        <dbReference type="Proteomes" id="UP000299102"/>
    </source>
</evidence>
<dbReference type="AlphaFoldDB" id="A0A4C1T8Z6"/>
<feature type="compositionally biased region" description="Basic and acidic residues" evidence="1">
    <location>
        <begin position="149"/>
        <end position="159"/>
    </location>
</feature>